<dbReference type="CDD" id="cd00211">
    <property type="entry name" value="PTS_IIA_fru"/>
    <property type="match status" value="1"/>
</dbReference>
<keyword evidence="7" id="KW-0598">Phosphotransferase system</keyword>
<accession>A0ABW2RHQ4</accession>
<evidence type="ECO:0000313" key="13">
    <source>
        <dbReference type="EMBL" id="MFC7440475.1"/>
    </source>
</evidence>
<evidence type="ECO:0000256" key="8">
    <source>
        <dbReference type="ARBA" id="ARBA00022777"/>
    </source>
</evidence>
<name>A0ABW2RHQ4_9BACL</name>
<dbReference type="Pfam" id="PF00359">
    <property type="entry name" value="PTS_EIIA_2"/>
    <property type="match status" value="1"/>
</dbReference>
<dbReference type="PANTHER" id="PTHR30181:SF2">
    <property type="entry name" value="PTS SYSTEM MANNITOL-SPECIFIC EIICBA COMPONENT"/>
    <property type="match status" value="1"/>
</dbReference>
<dbReference type="InterPro" id="IPR050893">
    <property type="entry name" value="Sugar_PTS"/>
</dbReference>
<dbReference type="PROSITE" id="PS00372">
    <property type="entry name" value="PTS_EIIA_TYPE_2_HIS"/>
    <property type="match status" value="1"/>
</dbReference>
<keyword evidence="14" id="KW-1185">Reference proteome</keyword>
<evidence type="ECO:0000256" key="2">
    <source>
        <dbReference type="ARBA" id="ARBA00014783"/>
    </source>
</evidence>
<dbReference type="InterPro" id="IPR002178">
    <property type="entry name" value="PTS_EIIA_type-2_dom"/>
</dbReference>
<keyword evidence="6" id="KW-0808">Transferase</keyword>
<evidence type="ECO:0000256" key="4">
    <source>
        <dbReference type="ARBA" id="ARBA00022553"/>
    </source>
</evidence>
<evidence type="ECO:0000256" key="5">
    <source>
        <dbReference type="ARBA" id="ARBA00022597"/>
    </source>
</evidence>
<dbReference type="PANTHER" id="PTHR30181">
    <property type="entry name" value="MANNITOL PERMEASE IIC COMPONENT"/>
    <property type="match status" value="1"/>
</dbReference>
<evidence type="ECO:0000256" key="1">
    <source>
        <dbReference type="ARBA" id="ARBA00002434"/>
    </source>
</evidence>
<evidence type="ECO:0000313" key="14">
    <source>
        <dbReference type="Proteomes" id="UP001596500"/>
    </source>
</evidence>
<evidence type="ECO:0000259" key="12">
    <source>
        <dbReference type="PROSITE" id="PS51094"/>
    </source>
</evidence>
<sequence>MSILSKDKVILNKKVKTKKEAIEWAGKLLVQGNHVTHEYIDKMIEREEDLTTYMGNGVAIPHGTSDAKQWIRSTGISIVQIPDGVDFGNGNTAYLVVGIAAVGDEHLEILSNLAIICSEEENVKKMVQSNSAEELITLLEGGM</sequence>
<keyword evidence="4" id="KW-0597">Phosphoprotein</keyword>
<comment type="function">
    <text evidence="1">The phosphoenolpyruvate-dependent sugar phosphotransferase system (sugar PTS), a major carbohydrate active transport system, catalyzes the phosphorylation of incoming sugar substrates concomitantly with their translocation across the cell membrane. The enzyme II CmtAB PTS system is involved in D-mannitol transport.</text>
</comment>
<protein>
    <recommendedName>
        <fullName evidence="2">Mannitol-specific phosphotransferase enzyme IIA component</fullName>
    </recommendedName>
    <alternativeName>
        <fullName evidence="10">EIIA</fullName>
    </alternativeName>
    <alternativeName>
        <fullName evidence="11">EIII</fullName>
    </alternativeName>
    <alternativeName>
        <fullName evidence="9">PTS system mannitol-specific EIIA component</fullName>
    </alternativeName>
</protein>
<dbReference type="EMBL" id="JBHTBW010000012">
    <property type="protein sequence ID" value="MFC7440475.1"/>
    <property type="molecule type" value="Genomic_DNA"/>
</dbReference>
<gene>
    <name evidence="13" type="ORF">ACFQNG_04830</name>
</gene>
<comment type="caution">
    <text evidence="13">The sequence shown here is derived from an EMBL/GenBank/DDBJ whole genome shotgun (WGS) entry which is preliminary data.</text>
</comment>
<feature type="domain" description="PTS EIIA type-2" evidence="12">
    <location>
        <begin position="2"/>
        <end position="142"/>
    </location>
</feature>
<evidence type="ECO:0000256" key="9">
    <source>
        <dbReference type="ARBA" id="ARBA00029908"/>
    </source>
</evidence>
<keyword evidence="5 13" id="KW-0762">Sugar transport</keyword>
<keyword evidence="3" id="KW-0813">Transport</keyword>
<evidence type="ECO:0000256" key="6">
    <source>
        <dbReference type="ARBA" id="ARBA00022679"/>
    </source>
</evidence>
<evidence type="ECO:0000256" key="10">
    <source>
        <dbReference type="ARBA" id="ARBA00030956"/>
    </source>
</evidence>
<organism evidence="13 14">
    <name type="scientific">Laceyella putida</name>
    <dbReference type="NCBI Taxonomy" id="110101"/>
    <lineage>
        <taxon>Bacteria</taxon>
        <taxon>Bacillati</taxon>
        <taxon>Bacillota</taxon>
        <taxon>Bacilli</taxon>
        <taxon>Bacillales</taxon>
        <taxon>Thermoactinomycetaceae</taxon>
        <taxon>Laceyella</taxon>
    </lineage>
</organism>
<dbReference type="Proteomes" id="UP001596500">
    <property type="component" value="Unassembled WGS sequence"/>
</dbReference>
<dbReference type="SUPFAM" id="SSF55804">
    <property type="entry name" value="Phoshotransferase/anion transport protein"/>
    <property type="match status" value="1"/>
</dbReference>
<dbReference type="RefSeq" id="WP_379863749.1">
    <property type="nucleotide sequence ID" value="NZ_JBHTBW010000012.1"/>
</dbReference>
<proteinExistence type="predicted"/>
<evidence type="ECO:0000256" key="7">
    <source>
        <dbReference type="ARBA" id="ARBA00022683"/>
    </source>
</evidence>
<dbReference type="Gene3D" id="3.40.930.10">
    <property type="entry name" value="Mannitol-specific EII, Chain A"/>
    <property type="match status" value="1"/>
</dbReference>
<evidence type="ECO:0000256" key="11">
    <source>
        <dbReference type="ARBA" id="ARBA00030962"/>
    </source>
</evidence>
<reference evidence="14" key="1">
    <citation type="journal article" date="2019" name="Int. J. Syst. Evol. Microbiol.">
        <title>The Global Catalogue of Microorganisms (GCM) 10K type strain sequencing project: providing services to taxonomists for standard genome sequencing and annotation.</title>
        <authorList>
            <consortium name="The Broad Institute Genomics Platform"/>
            <consortium name="The Broad Institute Genome Sequencing Center for Infectious Disease"/>
            <person name="Wu L."/>
            <person name="Ma J."/>
        </authorList>
    </citation>
    <scope>NUCLEOTIDE SEQUENCE [LARGE SCALE GENOMIC DNA]</scope>
    <source>
        <strain evidence="14">CGMCC 1.12942</strain>
    </source>
</reference>
<dbReference type="PROSITE" id="PS51094">
    <property type="entry name" value="PTS_EIIA_TYPE_2"/>
    <property type="match status" value="1"/>
</dbReference>
<dbReference type="InterPro" id="IPR016152">
    <property type="entry name" value="PTrfase/Anion_transptr"/>
</dbReference>
<evidence type="ECO:0000256" key="3">
    <source>
        <dbReference type="ARBA" id="ARBA00022448"/>
    </source>
</evidence>
<keyword evidence="8" id="KW-0418">Kinase</keyword>